<keyword evidence="1" id="KW-0472">Membrane</keyword>
<feature type="transmembrane region" description="Helical" evidence="1">
    <location>
        <begin position="20"/>
        <end position="39"/>
    </location>
</feature>
<reference evidence="2 3" key="1">
    <citation type="submission" date="2016-09" db="EMBL/GenBank/DDBJ databases">
        <title>Extensive genetic diversity and differential bi-allelic expression allows diatom success in the polar Southern Ocean.</title>
        <authorList>
            <consortium name="DOE Joint Genome Institute"/>
            <person name="Mock T."/>
            <person name="Otillar R.P."/>
            <person name="Strauss J."/>
            <person name="Dupont C."/>
            <person name="Frickenhaus S."/>
            <person name="Maumus F."/>
            <person name="Mcmullan M."/>
            <person name="Sanges R."/>
            <person name="Schmutz J."/>
            <person name="Toseland A."/>
            <person name="Valas R."/>
            <person name="Veluchamy A."/>
            <person name="Ward B.J."/>
            <person name="Allen A."/>
            <person name="Barry K."/>
            <person name="Falciatore A."/>
            <person name="Ferrante M."/>
            <person name="Fortunato A.E."/>
            <person name="Gloeckner G."/>
            <person name="Gruber A."/>
            <person name="Hipkin R."/>
            <person name="Janech M."/>
            <person name="Kroth P."/>
            <person name="Leese F."/>
            <person name="Lindquist E."/>
            <person name="Lyon B.R."/>
            <person name="Martin J."/>
            <person name="Mayer C."/>
            <person name="Parker M."/>
            <person name="Quesneville H."/>
            <person name="Raymond J."/>
            <person name="Uhlig C."/>
            <person name="Valentin K.U."/>
            <person name="Worden A.Z."/>
            <person name="Armbrust E.V."/>
            <person name="Bowler C."/>
            <person name="Green B."/>
            <person name="Moulton V."/>
            <person name="Van Oosterhout C."/>
            <person name="Grigoriev I."/>
        </authorList>
    </citation>
    <scope>NUCLEOTIDE SEQUENCE [LARGE SCALE GENOMIC DNA]</scope>
    <source>
        <strain evidence="2 3">CCMP1102</strain>
    </source>
</reference>
<evidence type="ECO:0000313" key="2">
    <source>
        <dbReference type="EMBL" id="OEU14858.1"/>
    </source>
</evidence>
<name>A0A1E7F9L6_9STRA</name>
<dbReference type="InParanoid" id="A0A1E7F9L6"/>
<proteinExistence type="predicted"/>
<keyword evidence="3" id="KW-1185">Reference proteome</keyword>
<protein>
    <submittedName>
        <fullName evidence="2">Uncharacterized protein</fullName>
    </submittedName>
</protein>
<dbReference type="AlphaFoldDB" id="A0A1E7F9L6"/>
<accession>A0A1E7F9L6</accession>
<dbReference type="Proteomes" id="UP000095751">
    <property type="component" value="Unassembled WGS sequence"/>
</dbReference>
<sequence>MSEKQEQNNRMLSLSKKKMLVYSSVLVGLLMLLTLQPKLVVERGKVLLRYETKKSVSDGVDEIGGDNAHYAAAAAQGQAPGAALEFNEHRNSTKFRPLLIINHNAKAGGGSILETNSRKAGVVPTRIDSTDLLLEALENRVVICYHGGVGNQKGGGGLNKIREQMGSHQFQSLLGTNRGGNNPYYNSTSDLQKFQQWIQYPSPMSEQIEYQFCLNYYYGISQHPTTTTTGNAAGLDCWVIIEDFSNSLLHCLYMYENQGGFVNWTSSLVAGLVQKKIQEEGEENNNNNTHHHRKIAKQVEDGSSKVIYDHFGYIGCCSKEFNRSTIYGDDYNDNDNRDDKY</sequence>
<dbReference type="EMBL" id="KV784360">
    <property type="protein sequence ID" value="OEU14858.1"/>
    <property type="molecule type" value="Genomic_DNA"/>
</dbReference>
<gene>
    <name evidence="2" type="ORF">FRACYDRAFT_241415</name>
</gene>
<keyword evidence="1" id="KW-1133">Transmembrane helix</keyword>
<keyword evidence="1" id="KW-0812">Transmembrane</keyword>
<organism evidence="2 3">
    <name type="scientific">Fragilariopsis cylindrus CCMP1102</name>
    <dbReference type="NCBI Taxonomy" id="635003"/>
    <lineage>
        <taxon>Eukaryota</taxon>
        <taxon>Sar</taxon>
        <taxon>Stramenopiles</taxon>
        <taxon>Ochrophyta</taxon>
        <taxon>Bacillariophyta</taxon>
        <taxon>Bacillariophyceae</taxon>
        <taxon>Bacillariophycidae</taxon>
        <taxon>Bacillariales</taxon>
        <taxon>Bacillariaceae</taxon>
        <taxon>Fragilariopsis</taxon>
    </lineage>
</organism>
<dbReference type="KEGG" id="fcy:FRACYDRAFT_241415"/>
<evidence type="ECO:0000256" key="1">
    <source>
        <dbReference type="SAM" id="Phobius"/>
    </source>
</evidence>
<evidence type="ECO:0000313" key="3">
    <source>
        <dbReference type="Proteomes" id="UP000095751"/>
    </source>
</evidence>